<dbReference type="PANTHER" id="PTHR39957:SF1">
    <property type="entry name" value="AT09846P1-RELATED"/>
    <property type="match status" value="1"/>
</dbReference>
<evidence type="ECO:0000313" key="3">
    <source>
        <dbReference type="EMBL" id="OWR45725.1"/>
    </source>
</evidence>
<keyword evidence="2" id="KW-0964">Secreted</keyword>
<dbReference type="KEGG" id="dpl:KGM_215318"/>
<organism evidence="3 4">
    <name type="scientific">Danaus plexippus plexippus</name>
    <dbReference type="NCBI Taxonomy" id="278856"/>
    <lineage>
        <taxon>Eukaryota</taxon>
        <taxon>Metazoa</taxon>
        <taxon>Ecdysozoa</taxon>
        <taxon>Arthropoda</taxon>
        <taxon>Hexapoda</taxon>
        <taxon>Insecta</taxon>
        <taxon>Pterygota</taxon>
        <taxon>Neoptera</taxon>
        <taxon>Endopterygota</taxon>
        <taxon>Lepidoptera</taxon>
        <taxon>Glossata</taxon>
        <taxon>Ditrysia</taxon>
        <taxon>Papilionoidea</taxon>
        <taxon>Nymphalidae</taxon>
        <taxon>Danainae</taxon>
        <taxon>Danaini</taxon>
        <taxon>Danaina</taxon>
        <taxon>Danaus</taxon>
        <taxon>Danaus</taxon>
    </lineage>
</organism>
<evidence type="ECO:0000313" key="4">
    <source>
        <dbReference type="Proteomes" id="UP000007151"/>
    </source>
</evidence>
<name>A0A212EW59_DANPL</name>
<gene>
    <name evidence="3" type="ORF">KGM_215318</name>
</gene>
<dbReference type="FunCoup" id="A0A212EW59">
    <property type="interactions" value="40"/>
</dbReference>
<evidence type="ECO:0000256" key="1">
    <source>
        <dbReference type="ARBA" id="ARBA00004613"/>
    </source>
</evidence>
<dbReference type="SMART" id="SM01318">
    <property type="entry name" value="SVWC"/>
    <property type="match status" value="1"/>
</dbReference>
<evidence type="ECO:0000256" key="2">
    <source>
        <dbReference type="ARBA" id="ARBA00022525"/>
    </source>
</evidence>
<sequence>MLRGTVVLLAVVGVALAAMSIGPLEPKPDKFSKQPGCYIKALDKVIPFGQAAPDNKSCMEYRCGQTMITYVTCGAVAAGPPCKLVEDKSKPYPDCCPKIKC</sequence>
<dbReference type="eggNOG" id="ENOG502TCSD">
    <property type="taxonomic scope" value="Eukaryota"/>
</dbReference>
<dbReference type="Proteomes" id="UP000007151">
    <property type="component" value="Unassembled WGS sequence"/>
</dbReference>
<protein>
    <submittedName>
        <fullName evidence="3">Single VWC domain protein 2</fullName>
    </submittedName>
</protein>
<comment type="subcellular location">
    <subcellularLocation>
        <location evidence="1">Secreted</location>
    </subcellularLocation>
</comment>
<dbReference type="GO" id="GO:0005576">
    <property type="term" value="C:extracellular region"/>
    <property type="evidence" value="ECO:0007669"/>
    <property type="project" value="UniProtKB-SubCell"/>
</dbReference>
<dbReference type="Pfam" id="PF15430">
    <property type="entry name" value="SVWC"/>
    <property type="match status" value="1"/>
</dbReference>
<dbReference type="AlphaFoldDB" id="A0A212EW59"/>
<comment type="caution">
    <text evidence="3">The sequence shown here is derived from an EMBL/GenBank/DDBJ whole genome shotgun (WGS) entry which is preliminary data.</text>
</comment>
<dbReference type="InterPro" id="IPR053308">
    <property type="entry name" value="Vago-like"/>
</dbReference>
<dbReference type="InterPro" id="IPR029277">
    <property type="entry name" value="SVWC_dom"/>
</dbReference>
<dbReference type="OrthoDB" id="7390288at2759"/>
<dbReference type="EMBL" id="AGBW02012071">
    <property type="protein sequence ID" value="OWR45725.1"/>
    <property type="molecule type" value="Genomic_DNA"/>
</dbReference>
<reference evidence="3 4" key="1">
    <citation type="journal article" date="2011" name="Cell">
        <title>The monarch butterfly genome yields insights into long-distance migration.</title>
        <authorList>
            <person name="Zhan S."/>
            <person name="Merlin C."/>
            <person name="Boore J.L."/>
            <person name="Reppert S.M."/>
        </authorList>
    </citation>
    <scope>NUCLEOTIDE SEQUENCE [LARGE SCALE GENOMIC DNA]</scope>
    <source>
        <strain evidence="3">F-2</strain>
    </source>
</reference>
<dbReference type="PANTHER" id="PTHR39957">
    <property type="entry name" value="AT09846P1-RELATED"/>
    <property type="match status" value="1"/>
</dbReference>
<proteinExistence type="predicted"/>
<accession>A0A212EW59</accession>
<keyword evidence="4" id="KW-1185">Reference proteome</keyword>